<dbReference type="EMBL" id="LWQU01000170">
    <property type="protein sequence ID" value="OAN47041.1"/>
    <property type="molecule type" value="Genomic_DNA"/>
</dbReference>
<dbReference type="GO" id="GO:0018845">
    <property type="term" value="F:2-hydroxychromene-2-carboxylate isomerase activity"/>
    <property type="evidence" value="ECO:0007669"/>
    <property type="project" value="UniProtKB-UniRule"/>
</dbReference>
<evidence type="ECO:0000256" key="2">
    <source>
        <dbReference type="PIRSR" id="PIRSR006386-1"/>
    </source>
</evidence>
<evidence type="ECO:0000256" key="1">
    <source>
        <dbReference type="PIRNR" id="PIRNR006386"/>
    </source>
</evidence>
<evidence type="ECO:0000313" key="5">
    <source>
        <dbReference type="Proteomes" id="UP000078543"/>
    </source>
</evidence>
<dbReference type="InterPro" id="IPR001853">
    <property type="entry name" value="DSBA-like_thioredoxin_dom"/>
</dbReference>
<dbReference type="PANTHER" id="PTHR42943">
    <property type="entry name" value="GLUTATHIONE S-TRANSFERASE KAPPA"/>
    <property type="match status" value="1"/>
</dbReference>
<dbReference type="GO" id="GO:0004364">
    <property type="term" value="F:glutathione transferase activity"/>
    <property type="evidence" value="ECO:0007669"/>
    <property type="project" value="TreeGrafter"/>
</dbReference>
<name>A0A178MDZ7_9PROT</name>
<dbReference type="STRING" id="1437059.A6A05_15905"/>
<reference evidence="4 5" key="1">
    <citation type="submission" date="2016-04" db="EMBL/GenBank/DDBJ databases">
        <title>Draft genome sequence of freshwater magnetotactic bacteria Magnetospirillum marisnigri SP-1 and Magnetospirillum moscoviense BB-1.</title>
        <authorList>
            <person name="Koziaeva V."/>
            <person name="Dziuba M.V."/>
            <person name="Ivanov T.M."/>
            <person name="Kuznetsov B."/>
            <person name="Grouzdev D.S."/>
        </authorList>
    </citation>
    <scope>NUCLEOTIDE SEQUENCE [LARGE SCALE GENOMIC DNA]</scope>
    <source>
        <strain evidence="4 5">BB-1</strain>
    </source>
</reference>
<sequence>MPAPIEFFFDFSSPYAYFASHRIDELAARFGRDCLWKPMLLGPAFKASGNQRLIDQPLKGAYSTHDWERMARWMKVPYRLPEPFPVATTSAARAFWWLDSTEPRAAKSFARAVFAAYFEGGRDISAKAEVVAIGAAQACDAQALAAAIDEPVWKDKCRAETDAAIARGVFGSPFFFVDGEGFWGADRLGMLAEWLESGGW</sequence>
<dbReference type="GO" id="GO:1901170">
    <property type="term" value="P:naphthalene catabolic process"/>
    <property type="evidence" value="ECO:0007669"/>
    <property type="project" value="InterPro"/>
</dbReference>
<evidence type="ECO:0000259" key="3">
    <source>
        <dbReference type="Pfam" id="PF01323"/>
    </source>
</evidence>
<dbReference type="InterPro" id="IPR044087">
    <property type="entry name" value="NahD-like"/>
</dbReference>
<dbReference type="AlphaFoldDB" id="A0A178MDZ7"/>
<dbReference type="PANTHER" id="PTHR42943:SF2">
    <property type="entry name" value="GLUTATHIONE S-TRANSFERASE KAPPA 1"/>
    <property type="match status" value="1"/>
</dbReference>
<organism evidence="4 5">
    <name type="scientific">Magnetospirillum moscoviense</name>
    <dbReference type="NCBI Taxonomy" id="1437059"/>
    <lineage>
        <taxon>Bacteria</taxon>
        <taxon>Pseudomonadati</taxon>
        <taxon>Pseudomonadota</taxon>
        <taxon>Alphaproteobacteria</taxon>
        <taxon>Rhodospirillales</taxon>
        <taxon>Rhodospirillaceae</taxon>
        <taxon>Magnetospirillum</taxon>
    </lineage>
</organism>
<dbReference type="Proteomes" id="UP000078543">
    <property type="component" value="Unassembled WGS sequence"/>
</dbReference>
<proteinExistence type="inferred from homology"/>
<gene>
    <name evidence="4" type="ORF">A6A05_15905</name>
</gene>
<dbReference type="GO" id="GO:0004602">
    <property type="term" value="F:glutathione peroxidase activity"/>
    <property type="evidence" value="ECO:0007669"/>
    <property type="project" value="TreeGrafter"/>
</dbReference>
<feature type="active site" description="Nucleophile" evidence="2">
    <location>
        <position position="13"/>
    </location>
</feature>
<comment type="similarity">
    <text evidence="1">Belongs to the GST superfamily. NadH family.</text>
</comment>
<keyword evidence="5" id="KW-1185">Reference proteome</keyword>
<dbReference type="InterPro" id="IPR036249">
    <property type="entry name" value="Thioredoxin-like_sf"/>
</dbReference>
<dbReference type="CDD" id="cd03022">
    <property type="entry name" value="DsbA_HCCA_Iso"/>
    <property type="match status" value="1"/>
</dbReference>
<protein>
    <recommendedName>
        <fullName evidence="1">2-hydroxychromene-2-carboxylate isomerase</fullName>
        <ecNumber evidence="1">5.99.1.4</ecNumber>
    </recommendedName>
</protein>
<dbReference type="InterPro" id="IPR014440">
    <property type="entry name" value="HCCAis_GSTk"/>
</dbReference>
<comment type="catalytic activity">
    <reaction evidence="1">
        <text>2-hydroxychromene-2-carboxylate = (3E)-4-(2-hydroxyphenyl)-2-oxobut-3-enoate</text>
        <dbReference type="Rhea" id="RHEA:27401"/>
        <dbReference type="ChEBI" id="CHEBI:59350"/>
        <dbReference type="ChEBI" id="CHEBI:59353"/>
        <dbReference type="EC" id="5.99.1.4"/>
    </reaction>
</comment>
<dbReference type="InterPro" id="IPR051924">
    <property type="entry name" value="GST_Kappa/NadH"/>
</dbReference>
<dbReference type="RefSeq" id="WP_068503566.1">
    <property type="nucleotide sequence ID" value="NZ_LWQU01000170.1"/>
</dbReference>
<dbReference type="OrthoDB" id="5244108at2"/>
<dbReference type="PIRSF" id="PIRSF006386">
    <property type="entry name" value="HCCAis_GSTk"/>
    <property type="match status" value="1"/>
</dbReference>
<dbReference type="Pfam" id="PF01323">
    <property type="entry name" value="DSBA"/>
    <property type="match status" value="1"/>
</dbReference>
<feature type="domain" description="DSBA-like thioredoxin" evidence="3">
    <location>
        <begin position="5"/>
        <end position="195"/>
    </location>
</feature>
<accession>A0A178MDZ7</accession>
<comment type="caution">
    <text evidence="4">The sequence shown here is derived from an EMBL/GenBank/DDBJ whole genome shotgun (WGS) entry which is preliminary data.</text>
</comment>
<dbReference type="SUPFAM" id="SSF52833">
    <property type="entry name" value="Thioredoxin-like"/>
    <property type="match status" value="1"/>
</dbReference>
<evidence type="ECO:0000313" key="4">
    <source>
        <dbReference type="EMBL" id="OAN47041.1"/>
    </source>
</evidence>
<dbReference type="GO" id="GO:0006749">
    <property type="term" value="P:glutathione metabolic process"/>
    <property type="evidence" value="ECO:0007669"/>
    <property type="project" value="TreeGrafter"/>
</dbReference>
<dbReference type="Gene3D" id="3.40.30.10">
    <property type="entry name" value="Glutaredoxin"/>
    <property type="match status" value="1"/>
</dbReference>
<dbReference type="EC" id="5.99.1.4" evidence="1"/>
<keyword evidence="1 4" id="KW-0413">Isomerase</keyword>